<protein>
    <submittedName>
        <fullName evidence="2">YrdB family protein</fullName>
    </submittedName>
</protein>
<proteinExistence type="predicted"/>
<keyword evidence="1" id="KW-0812">Transmembrane</keyword>
<organism evidence="2 3">
    <name type="scientific">Kitasatospora misakiensis</name>
    <dbReference type="NCBI Taxonomy" id="67330"/>
    <lineage>
        <taxon>Bacteria</taxon>
        <taxon>Bacillati</taxon>
        <taxon>Actinomycetota</taxon>
        <taxon>Actinomycetes</taxon>
        <taxon>Kitasatosporales</taxon>
        <taxon>Streptomycetaceae</taxon>
        <taxon>Kitasatospora</taxon>
    </lineage>
</organism>
<keyword evidence="3" id="KW-1185">Reference proteome</keyword>
<feature type="transmembrane region" description="Helical" evidence="1">
    <location>
        <begin position="20"/>
        <end position="39"/>
    </location>
</feature>
<accession>A0ABW0WWU4</accession>
<name>A0ABW0WWU4_9ACTN</name>
<evidence type="ECO:0000313" key="2">
    <source>
        <dbReference type="EMBL" id="MFC5662742.1"/>
    </source>
</evidence>
<dbReference type="Pfam" id="PF10823">
    <property type="entry name" value="DUF2568"/>
    <property type="match status" value="1"/>
</dbReference>
<keyword evidence="1" id="KW-1133">Transmembrane helix</keyword>
<reference evidence="3" key="1">
    <citation type="journal article" date="2019" name="Int. J. Syst. Evol. Microbiol.">
        <title>The Global Catalogue of Microorganisms (GCM) 10K type strain sequencing project: providing services to taxonomists for standard genome sequencing and annotation.</title>
        <authorList>
            <consortium name="The Broad Institute Genomics Platform"/>
            <consortium name="The Broad Institute Genome Sequencing Center for Infectious Disease"/>
            <person name="Wu L."/>
            <person name="Ma J."/>
        </authorList>
    </citation>
    <scope>NUCLEOTIDE SEQUENCE [LARGE SCALE GENOMIC DNA]</scope>
    <source>
        <strain evidence="3">CGMCC 4.1437</strain>
    </source>
</reference>
<gene>
    <name evidence="2" type="ORF">ACFP3U_07055</name>
</gene>
<feature type="transmembrane region" description="Helical" evidence="1">
    <location>
        <begin position="78"/>
        <end position="98"/>
    </location>
</feature>
<sequence length="125" mass="12689">MRTSRPGPVAQREWTPVTVVNGGLAFTLELGLLAALCYWGFKTGSGTVTRILLGVGAPALAALTWGLFLAAGGPTFPLPTAAQIALKLVVFAIGALALHAAGRTTLGLVFGALALISVVVEYTAG</sequence>
<evidence type="ECO:0000313" key="3">
    <source>
        <dbReference type="Proteomes" id="UP001595975"/>
    </source>
</evidence>
<evidence type="ECO:0000256" key="1">
    <source>
        <dbReference type="SAM" id="Phobius"/>
    </source>
</evidence>
<dbReference type="EMBL" id="JBHSOF010000006">
    <property type="protein sequence ID" value="MFC5662742.1"/>
    <property type="molecule type" value="Genomic_DNA"/>
</dbReference>
<dbReference type="RefSeq" id="WP_380224371.1">
    <property type="nucleotide sequence ID" value="NZ_JBHSOF010000006.1"/>
</dbReference>
<comment type="caution">
    <text evidence="2">The sequence shown here is derived from an EMBL/GenBank/DDBJ whole genome shotgun (WGS) entry which is preliminary data.</text>
</comment>
<dbReference type="Proteomes" id="UP001595975">
    <property type="component" value="Unassembled WGS sequence"/>
</dbReference>
<feature type="transmembrane region" description="Helical" evidence="1">
    <location>
        <begin position="51"/>
        <end position="72"/>
    </location>
</feature>
<feature type="transmembrane region" description="Helical" evidence="1">
    <location>
        <begin position="105"/>
        <end position="124"/>
    </location>
</feature>
<keyword evidence="1" id="KW-0472">Membrane</keyword>
<dbReference type="InterPro" id="IPR021214">
    <property type="entry name" value="DUF2568"/>
</dbReference>